<name>A0A7J4IXC3_9ARCH</name>
<dbReference type="InterPro" id="IPR059226">
    <property type="entry name" value="Choice_anch_Q_dom"/>
</dbReference>
<dbReference type="InterPro" id="IPR011050">
    <property type="entry name" value="Pectin_lyase_fold/virulence"/>
</dbReference>
<accession>A0A7J4IXC3</accession>
<dbReference type="EMBL" id="DUGC01000091">
    <property type="protein sequence ID" value="HIH10142.1"/>
    <property type="molecule type" value="Genomic_DNA"/>
</dbReference>
<dbReference type="NCBIfam" id="TIGR03804">
    <property type="entry name" value="para_beta_helix"/>
    <property type="match status" value="1"/>
</dbReference>
<feature type="region of interest" description="Disordered" evidence="1">
    <location>
        <begin position="497"/>
        <end position="518"/>
    </location>
</feature>
<dbReference type="SMART" id="SM00710">
    <property type="entry name" value="PbH1"/>
    <property type="match status" value="6"/>
</dbReference>
<dbReference type="InterPro" id="IPR039448">
    <property type="entry name" value="Beta_helix"/>
</dbReference>
<reference evidence="4" key="1">
    <citation type="journal article" date="2020" name="bioRxiv">
        <title>A rank-normalized archaeal taxonomy based on genome phylogeny resolves widespread incomplete and uneven classifications.</title>
        <authorList>
            <person name="Rinke C."/>
            <person name="Chuvochina M."/>
            <person name="Mussig A.J."/>
            <person name="Chaumeil P.-A."/>
            <person name="Waite D.W."/>
            <person name="Whitman W.B."/>
            <person name="Parks D.H."/>
            <person name="Hugenholtz P."/>
        </authorList>
    </citation>
    <scope>NUCLEOTIDE SEQUENCE [LARGE SCALE GENOMIC DNA]</scope>
</reference>
<dbReference type="NCBIfam" id="NF041518">
    <property type="entry name" value="choice_anch_Q"/>
    <property type="match status" value="1"/>
</dbReference>
<dbReference type="InterPro" id="IPR006626">
    <property type="entry name" value="PbH1"/>
</dbReference>
<dbReference type="Gene3D" id="2.160.20.10">
    <property type="entry name" value="Single-stranded right-handed beta-helix, Pectin lyase-like"/>
    <property type="match status" value="1"/>
</dbReference>
<dbReference type="SUPFAM" id="SSF51126">
    <property type="entry name" value="Pectin lyase-like"/>
    <property type="match status" value="1"/>
</dbReference>
<sequence length="664" mass="71473">MNCNKIILIGIIFLLATSASAATYYIDFENGNDAADGQSTLTAWKHSPGDANSSGNPKNVALNPGDIVMFKGGVVYKGTINLSWPGNSDSNRIVYNGNSTGNWGAGKAIIDGENTRGLGFYANSREINYITIQNFEIRGLKYAPATYSGVGVRFNSSSVGVRLKGLYLHDIGDWSNDGSVQVNGVGIFLLNPIDCQISGNEVTKTGGAGIGISGGRNCTISENNIHHFVNWGIDISSSSSIAATNNTVRNNVIHDLFQYDIGYWGGDPLKVPHQDFIFIRQGAGTYPRPTSNLVESNLFYNDEVFGEAGGTAMVYLSAADKTTIRNNVLINAHSYYAIGVGVGSEMTKIYNNTIYSNVPLSINLKFTELKNNILVGNGLCFIFQAGSFDDLVSNNNYCYPGNSQSFAIQVSPYKAYTFNEWKASGLDNNSIIASSINEMGFIDTSTYPARSDLVNLYIMATSPGVDAGEDLGSAGFSNDYNNVSRPQGSAWDIGAFEHTGTQPRGQHRNDDDLDGVPDAADRCPNTAVAARPHVNIFGCALPIATKFDIRPDFNATDINGMHSLELGILAFGKISYAGKNILLVKITAGEDDRLDIDADLNISQGKITLNQNNLSQLNQSATITLYNTSFTNPKILRDGEECTACKIAAYDRGAKTLVFTAPGF</sequence>
<comment type="caution">
    <text evidence="3">The sequence shown here is derived from an EMBL/GenBank/DDBJ whole genome shotgun (WGS) entry which is preliminary data.</text>
</comment>
<dbReference type="InterPro" id="IPR012334">
    <property type="entry name" value="Pectin_lyas_fold"/>
</dbReference>
<organism evidence="3 4">
    <name type="scientific">Candidatus Iainarchaeum sp</name>
    <dbReference type="NCBI Taxonomy" id="3101447"/>
    <lineage>
        <taxon>Archaea</taxon>
        <taxon>Candidatus Iainarchaeota</taxon>
        <taxon>Candidatus Iainarchaeia</taxon>
        <taxon>Candidatus Iainarchaeales</taxon>
        <taxon>Candidatus Iainarchaeaceae</taxon>
        <taxon>Candidatus Iainarchaeum</taxon>
    </lineage>
</organism>
<dbReference type="Proteomes" id="UP000565078">
    <property type="component" value="Unassembled WGS sequence"/>
</dbReference>
<evidence type="ECO:0000313" key="3">
    <source>
        <dbReference type="EMBL" id="HIH10142.1"/>
    </source>
</evidence>
<dbReference type="AlphaFoldDB" id="A0A7J4IXC3"/>
<dbReference type="Pfam" id="PF13229">
    <property type="entry name" value="Beta_helix"/>
    <property type="match status" value="1"/>
</dbReference>
<proteinExistence type="predicted"/>
<dbReference type="InterPro" id="IPR022441">
    <property type="entry name" value="Para_beta_helix_rpt-2"/>
</dbReference>
<evidence type="ECO:0000313" key="4">
    <source>
        <dbReference type="Proteomes" id="UP000565078"/>
    </source>
</evidence>
<gene>
    <name evidence="3" type="ORF">HA254_05760</name>
</gene>
<protein>
    <recommendedName>
        <fullName evidence="2">Right handed beta helix domain-containing protein</fullName>
    </recommendedName>
</protein>
<feature type="domain" description="Right handed beta helix" evidence="2">
    <location>
        <begin position="117"/>
        <end position="268"/>
    </location>
</feature>
<evidence type="ECO:0000259" key="2">
    <source>
        <dbReference type="Pfam" id="PF13229"/>
    </source>
</evidence>
<evidence type="ECO:0000256" key="1">
    <source>
        <dbReference type="SAM" id="MobiDB-lite"/>
    </source>
</evidence>